<feature type="region of interest" description="Disordered" evidence="3">
    <location>
        <begin position="1"/>
        <end position="22"/>
    </location>
</feature>
<dbReference type="SUPFAM" id="SSF55729">
    <property type="entry name" value="Acyl-CoA N-acyltransferases (Nat)"/>
    <property type="match status" value="1"/>
</dbReference>
<evidence type="ECO:0000256" key="1">
    <source>
        <dbReference type="ARBA" id="ARBA00022679"/>
    </source>
</evidence>
<dbReference type="Pfam" id="PF00583">
    <property type="entry name" value="Acetyltransf_1"/>
    <property type="match status" value="1"/>
</dbReference>
<name>A0A545STG9_9GAMM</name>
<evidence type="ECO:0000313" key="6">
    <source>
        <dbReference type="Proteomes" id="UP000319732"/>
    </source>
</evidence>
<evidence type="ECO:0000313" key="5">
    <source>
        <dbReference type="EMBL" id="TQV68256.1"/>
    </source>
</evidence>
<dbReference type="AlphaFoldDB" id="A0A545STG9"/>
<comment type="caution">
    <text evidence="5">The sequence shown here is derived from an EMBL/GenBank/DDBJ whole genome shotgun (WGS) entry which is preliminary data.</text>
</comment>
<gene>
    <name evidence="5" type="ORF">FKG94_23450</name>
</gene>
<dbReference type="CDD" id="cd04301">
    <property type="entry name" value="NAT_SF"/>
    <property type="match status" value="1"/>
</dbReference>
<dbReference type="OrthoDB" id="7678938at2"/>
<organism evidence="5 6">
    <name type="scientific">Exilibacterium tricleocarpae</name>
    <dbReference type="NCBI Taxonomy" id="2591008"/>
    <lineage>
        <taxon>Bacteria</taxon>
        <taxon>Pseudomonadati</taxon>
        <taxon>Pseudomonadota</taxon>
        <taxon>Gammaproteobacteria</taxon>
        <taxon>Cellvibrionales</taxon>
        <taxon>Cellvibrionaceae</taxon>
        <taxon>Exilibacterium</taxon>
    </lineage>
</organism>
<evidence type="ECO:0000259" key="4">
    <source>
        <dbReference type="PROSITE" id="PS51186"/>
    </source>
</evidence>
<evidence type="ECO:0000256" key="3">
    <source>
        <dbReference type="SAM" id="MobiDB-lite"/>
    </source>
</evidence>
<dbReference type="PANTHER" id="PTHR43877">
    <property type="entry name" value="AMINOALKYLPHOSPHONATE N-ACETYLTRANSFERASE-RELATED-RELATED"/>
    <property type="match status" value="1"/>
</dbReference>
<keyword evidence="1 5" id="KW-0808">Transferase</keyword>
<proteinExistence type="predicted"/>
<evidence type="ECO:0000256" key="2">
    <source>
        <dbReference type="ARBA" id="ARBA00023315"/>
    </source>
</evidence>
<dbReference type="Proteomes" id="UP000319732">
    <property type="component" value="Unassembled WGS sequence"/>
</dbReference>
<dbReference type="Gene3D" id="3.40.630.30">
    <property type="match status" value="1"/>
</dbReference>
<dbReference type="InterPro" id="IPR016181">
    <property type="entry name" value="Acyl_CoA_acyltransferase"/>
</dbReference>
<keyword evidence="6" id="KW-1185">Reference proteome</keyword>
<keyword evidence="2" id="KW-0012">Acyltransferase</keyword>
<protein>
    <submittedName>
        <fullName evidence="5">GNAT family N-acetyltransferase</fullName>
    </submittedName>
</protein>
<accession>A0A545STG9</accession>
<feature type="domain" description="N-acetyltransferase" evidence="4">
    <location>
        <begin position="42"/>
        <end position="193"/>
    </location>
</feature>
<feature type="compositionally biased region" description="Basic residues" evidence="3">
    <location>
        <begin position="1"/>
        <end position="11"/>
    </location>
</feature>
<dbReference type="InterPro" id="IPR050832">
    <property type="entry name" value="Bact_Acetyltransf"/>
</dbReference>
<sequence length="193" mass="22240">MSSKSTQRRPRRWDSSVPPADRWCARLTTPTSRPMEKKSARLSIAPLRRYPQAVALLAGWHQSQERQPGGVAVRRAYEQKLRDHLHPGAVPQTFVACAGGEVIGSVSLVLYRRRTAPAATPWLANLFVREDWRQRGVGATMVRFVQEYARRQEVDRLYLVTTDRAPFYRRRGWEVVRRACWRGRAVDIMSVNL</sequence>
<reference evidence="5 6" key="1">
    <citation type="submission" date="2019-06" db="EMBL/GenBank/DDBJ databases">
        <title>Whole genome sequence for Cellvibrionaceae sp. R142.</title>
        <authorList>
            <person name="Wang G."/>
        </authorList>
    </citation>
    <scope>NUCLEOTIDE SEQUENCE [LARGE SCALE GENOMIC DNA]</scope>
    <source>
        <strain evidence="5 6">R142</strain>
    </source>
</reference>
<dbReference type="EMBL" id="VHSG01000028">
    <property type="protein sequence ID" value="TQV68256.1"/>
    <property type="molecule type" value="Genomic_DNA"/>
</dbReference>
<dbReference type="PROSITE" id="PS51186">
    <property type="entry name" value="GNAT"/>
    <property type="match status" value="1"/>
</dbReference>
<dbReference type="GO" id="GO:0016747">
    <property type="term" value="F:acyltransferase activity, transferring groups other than amino-acyl groups"/>
    <property type="evidence" value="ECO:0007669"/>
    <property type="project" value="InterPro"/>
</dbReference>
<dbReference type="InterPro" id="IPR000182">
    <property type="entry name" value="GNAT_dom"/>
</dbReference>